<dbReference type="GO" id="GO:0008270">
    <property type="term" value="F:zinc ion binding"/>
    <property type="evidence" value="ECO:0007669"/>
    <property type="project" value="TreeGrafter"/>
</dbReference>
<gene>
    <name evidence="4" type="ORF">GXP69_04275</name>
</gene>
<dbReference type="PANTHER" id="PTHR12283">
    <property type="entry name" value="GLUTAMINYL-PEPTIDE CYCLOTRANSFERASE"/>
    <property type="match status" value="1"/>
</dbReference>
<evidence type="ECO:0000313" key="5">
    <source>
        <dbReference type="Proteomes" id="UP000474777"/>
    </source>
</evidence>
<dbReference type="Gene3D" id="3.40.630.10">
    <property type="entry name" value="Zn peptidases"/>
    <property type="match status" value="1"/>
</dbReference>
<keyword evidence="2" id="KW-0012">Acyltransferase</keyword>
<dbReference type="Proteomes" id="UP000474777">
    <property type="component" value="Unassembled WGS sequence"/>
</dbReference>
<dbReference type="SUPFAM" id="SSF53187">
    <property type="entry name" value="Zn-dependent exopeptidases"/>
    <property type="match status" value="1"/>
</dbReference>
<evidence type="ECO:0000256" key="2">
    <source>
        <dbReference type="ARBA" id="ARBA00023315"/>
    </source>
</evidence>
<name>A0A6B3LIU0_9BACT</name>
<organism evidence="4 5">
    <name type="scientific">Pontibacter burrus</name>
    <dbReference type="NCBI Taxonomy" id="2704466"/>
    <lineage>
        <taxon>Bacteria</taxon>
        <taxon>Pseudomonadati</taxon>
        <taxon>Bacteroidota</taxon>
        <taxon>Cytophagia</taxon>
        <taxon>Cytophagales</taxon>
        <taxon>Hymenobacteraceae</taxon>
        <taxon>Pontibacter</taxon>
    </lineage>
</organism>
<proteinExistence type="predicted"/>
<dbReference type="AlphaFoldDB" id="A0A6B3LIU0"/>
<dbReference type="Pfam" id="PF04389">
    <property type="entry name" value="Peptidase_M28"/>
    <property type="match status" value="1"/>
</dbReference>
<reference evidence="4 5" key="1">
    <citation type="submission" date="2020-02" db="EMBL/GenBank/DDBJ databases">
        <authorList>
            <person name="Kim M.K."/>
        </authorList>
    </citation>
    <scope>NUCLEOTIDE SEQUENCE [LARGE SCALE GENOMIC DNA]</scope>
    <source>
        <strain evidence="4 5">BT327</strain>
    </source>
</reference>
<evidence type="ECO:0000259" key="3">
    <source>
        <dbReference type="Pfam" id="PF04389"/>
    </source>
</evidence>
<dbReference type="RefSeq" id="WP_163912691.1">
    <property type="nucleotide sequence ID" value="NZ_JAAGWD010000001.1"/>
</dbReference>
<comment type="caution">
    <text evidence="4">The sequence shown here is derived from an EMBL/GenBank/DDBJ whole genome shotgun (WGS) entry which is preliminary data.</text>
</comment>
<dbReference type="GO" id="GO:0016603">
    <property type="term" value="F:glutaminyl-peptide cyclotransferase activity"/>
    <property type="evidence" value="ECO:0007669"/>
    <property type="project" value="TreeGrafter"/>
</dbReference>
<dbReference type="EMBL" id="JAAGWD010000001">
    <property type="protein sequence ID" value="NEM96902.1"/>
    <property type="molecule type" value="Genomic_DNA"/>
</dbReference>
<evidence type="ECO:0000313" key="4">
    <source>
        <dbReference type="EMBL" id="NEM96902.1"/>
    </source>
</evidence>
<keyword evidence="1" id="KW-0808">Transferase</keyword>
<keyword evidence="5" id="KW-1185">Reference proteome</keyword>
<dbReference type="InterPro" id="IPR007484">
    <property type="entry name" value="Peptidase_M28"/>
</dbReference>
<dbReference type="PANTHER" id="PTHR12283:SF6">
    <property type="entry name" value="GLUTAMINYL-PEPTIDE CYCLOTRANSFERASE-RELATED"/>
    <property type="match status" value="1"/>
</dbReference>
<protein>
    <submittedName>
        <fullName evidence="4">M28 family peptidase</fullName>
    </submittedName>
</protein>
<feature type="domain" description="Peptidase M28" evidence="3">
    <location>
        <begin position="112"/>
        <end position="337"/>
    </location>
</feature>
<sequence>MKNKLNLITAIFCGALALYSCDSADKGNAEQNTVATEETAEPTGVTAPEFNADSAYRFVAKQVAFGPRVPNTPEHKATGDWIIAKLKELGADVQVQEFKMRAFDGTMLDLRNIIASYNPEAKTRIMLAAHWDTRPFADKDSHNTNKPIDGANDGGSGVAVLLEIARTINAAEQNPEVGVDLFFFDGEDYGQPDNSNLPYQDDTWCLGSQYWSRNMHKPNYKAKYGILLDMVGAQNARFAREGVSMQYARNVVNKVWKAGSQLGYSDYFQYVNAPSITDDHLYINTWAKIPMIDIVEYNMSSTDGDYFGDYHHRHSDSMAIISPKTLKAVGQTVLHVVYNE</sequence>
<dbReference type="InterPro" id="IPR040234">
    <property type="entry name" value="QC/QCL"/>
</dbReference>
<evidence type="ECO:0000256" key="1">
    <source>
        <dbReference type="ARBA" id="ARBA00022679"/>
    </source>
</evidence>
<dbReference type="PROSITE" id="PS51257">
    <property type="entry name" value="PROKAR_LIPOPROTEIN"/>
    <property type="match status" value="1"/>
</dbReference>
<accession>A0A6B3LIU0</accession>